<dbReference type="FunFam" id="2.40.10.10:FF:000039">
    <property type="entry name" value="Brain-specific serine protease 4"/>
    <property type="match status" value="1"/>
</dbReference>
<dbReference type="Ensembl" id="ENSUPAT00010026839.1">
    <property type="protein sequence ID" value="ENSUPAP00010023594.1"/>
    <property type="gene ID" value="ENSUPAG00010018630.1"/>
</dbReference>
<protein>
    <submittedName>
        <fullName evidence="5">Serine protease 48</fullName>
    </submittedName>
</protein>
<dbReference type="CDD" id="cd00190">
    <property type="entry name" value="Tryp_SPc"/>
    <property type="match status" value="1"/>
</dbReference>
<dbReference type="PROSITE" id="PS50240">
    <property type="entry name" value="TRYPSIN_DOM"/>
    <property type="match status" value="1"/>
</dbReference>
<keyword evidence="2" id="KW-0645">Protease</keyword>
<dbReference type="Proteomes" id="UP000694417">
    <property type="component" value="Unplaced"/>
</dbReference>
<dbReference type="InterPro" id="IPR001254">
    <property type="entry name" value="Trypsin_dom"/>
</dbReference>
<accession>A0A8D2I7V0</accession>
<dbReference type="InterPro" id="IPR033116">
    <property type="entry name" value="TRYPSIN_SER"/>
</dbReference>
<evidence type="ECO:0000256" key="1">
    <source>
        <dbReference type="ARBA" id="ARBA00023157"/>
    </source>
</evidence>
<feature type="domain" description="Peptidase S1" evidence="4">
    <location>
        <begin position="48"/>
        <end position="307"/>
    </location>
</feature>
<keyword evidence="1" id="KW-1015">Disulfide bond</keyword>
<evidence type="ECO:0000313" key="5">
    <source>
        <dbReference type="Ensembl" id="ENSUPAP00010023594.1"/>
    </source>
</evidence>
<dbReference type="AlphaFoldDB" id="A0A8D2I7V0"/>
<reference evidence="5" key="2">
    <citation type="submission" date="2025-09" db="UniProtKB">
        <authorList>
            <consortium name="Ensembl"/>
        </authorList>
    </citation>
    <scope>IDENTIFICATION</scope>
</reference>
<organism evidence="5 6">
    <name type="scientific">Urocitellus parryii</name>
    <name type="common">Arctic ground squirrel</name>
    <name type="synonym">Spermophilus parryii</name>
    <dbReference type="NCBI Taxonomy" id="9999"/>
    <lineage>
        <taxon>Eukaryota</taxon>
        <taxon>Metazoa</taxon>
        <taxon>Chordata</taxon>
        <taxon>Craniata</taxon>
        <taxon>Vertebrata</taxon>
        <taxon>Euteleostomi</taxon>
        <taxon>Mammalia</taxon>
        <taxon>Eutheria</taxon>
        <taxon>Euarchontoglires</taxon>
        <taxon>Glires</taxon>
        <taxon>Rodentia</taxon>
        <taxon>Sciuromorpha</taxon>
        <taxon>Sciuridae</taxon>
        <taxon>Xerinae</taxon>
        <taxon>Marmotini</taxon>
        <taxon>Urocitellus</taxon>
    </lineage>
</organism>
<evidence type="ECO:0000256" key="2">
    <source>
        <dbReference type="RuleBase" id="RU363034"/>
    </source>
</evidence>
<keyword evidence="6" id="KW-1185">Reference proteome</keyword>
<evidence type="ECO:0000313" key="6">
    <source>
        <dbReference type="Proteomes" id="UP000694417"/>
    </source>
</evidence>
<reference evidence="5" key="1">
    <citation type="submission" date="2025-08" db="UniProtKB">
        <authorList>
            <consortium name="Ensembl"/>
        </authorList>
    </citation>
    <scope>IDENTIFICATION</scope>
</reference>
<dbReference type="PROSITE" id="PS00135">
    <property type="entry name" value="TRYPSIN_SER"/>
    <property type="match status" value="1"/>
</dbReference>
<dbReference type="Pfam" id="PF00089">
    <property type="entry name" value="Trypsin"/>
    <property type="match status" value="1"/>
</dbReference>
<keyword evidence="3" id="KW-0732">Signal</keyword>
<dbReference type="InterPro" id="IPR009003">
    <property type="entry name" value="Peptidase_S1_PA"/>
</dbReference>
<evidence type="ECO:0000259" key="4">
    <source>
        <dbReference type="PROSITE" id="PS50240"/>
    </source>
</evidence>
<dbReference type="PANTHER" id="PTHR24253:SF162">
    <property type="entry name" value="SERINE PROTEASE 48"/>
    <property type="match status" value="1"/>
</dbReference>
<dbReference type="PROSITE" id="PS00134">
    <property type="entry name" value="TRYPSIN_HIS"/>
    <property type="match status" value="1"/>
</dbReference>
<dbReference type="InterPro" id="IPR018114">
    <property type="entry name" value="TRYPSIN_HIS"/>
</dbReference>
<feature type="signal peptide" evidence="3">
    <location>
        <begin position="1"/>
        <end position="22"/>
    </location>
</feature>
<dbReference type="InterPro" id="IPR001314">
    <property type="entry name" value="Peptidase_S1A"/>
</dbReference>
<sequence length="347" mass="37149">MHPAGPAVLLLLLLGELVGCRGEGEEDIHSALSLLSVVCGRPSHEGRIVGGQDAAGGHWPWQASLRFSGDHVCGGSLISESWVLTAAHCIKSSVLEPSCEGTCSLKSPLPSPLRSWVSFYSVWLGSNKVQNSQGGKEYYVSRIIIHPKHNTTTADIALLKLSSRVTFTPLILPICLPNITGPLTLPASCWVTGWGKTEEESDSYPSTLQEAEIPIFNYQACERLFNPVGIFIPGLEPVLEEDKICAGDVKKNKDSCVGDSGGPLSCNIDGVWIQIGVVSWGMQCGKLLPGVYTNVSYHRTWISDSVSRAEVPGANHLDLSDFFPAGLVCLALLGPSWAFGPNAMPEG</sequence>
<dbReference type="GO" id="GO:0006508">
    <property type="term" value="P:proteolysis"/>
    <property type="evidence" value="ECO:0007669"/>
    <property type="project" value="UniProtKB-KW"/>
</dbReference>
<evidence type="ECO:0000256" key="3">
    <source>
        <dbReference type="SAM" id="SignalP"/>
    </source>
</evidence>
<dbReference type="Gene3D" id="2.40.10.10">
    <property type="entry name" value="Trypsin-like serine proteases"/>
    <property type="match status" value="1"/>
</dbReference>
<keyword evidence="2" id="KW-0378">Hydrolase</keyword>
<keyword evidence="2" id="KW-0720">Serine protease</keyword>
<dbReference type="PRINTS" id="PR00722">
    <property type="entry name" value="CHYMOTRYPSIN"/>
</dbReference>
<name>A0A8D2I7V0_UROPR</name>
<dbReference type="GO" id="GO:0004252">
    <property type="term" value="F:serine-type endopeptidase activity"/>
    <property type="evidence" value="ECO:0007669"/>
    <property type="project" value="InterPro"/>
</dbReference>
<dbReference type="SUPFAM" id="SSF50494">
    <property type="entry name" value="Trypsin-like serine proteases"/>
    <property type="match status" value="1"/>
</dbReference>
<dbReference type="GeneTree" id="ENSGT00940000160791"/>
<proteinExistence type="predicted"/>
<gene>
    <name evidence="5" type="primary">PRSS48</name>
</gene>
<dbReference type="SMART" id="SM00020">
    <property type="entry name" value="Tryp_SPc"/>
    <property type="match status" value="1"/>
</dbReference>
<dbReference type="PANTHER" id="PTHR24253">
    <property type="entry name" value="TRANSMEMBRANE PROTEASE SERINE"/>
    <property type="match status" value="1"/>
</dbReference>
<dbReference type="InterPro" id="IPR043504">
    <property type="entry name" value="Peptidase_S1_PA_chymotrypsin"/>
</dbReference>
<feature type="chain" id="PRO_5034952178" evidence="3">
    <location>
        <begin position="23"/>
        <end position="347"/>
    </location>
</feature>